<sequence length="259" mass="27494">MPGEAMHCWIVVLDIENFSSRPDPIQRSLRTGMYEVLRAALVRAGLPADDIVTEDRGDGVLMIVPATVSPIVLAGPFVRALDDELQQKAVVYSPAHAMRFRVALHQGLTARDGEGWSGDAVNTACRLVDAGPLREVLAAATSSRMVFVVSDGIYQAVVRHGHLSLDPAAYLPMPFRTKHGELVESWVTVPGYPAPPGLPAAVPDRSAQADPAQTGPTEAGGAQDRRPAGGSVFSIGTVQGDAFQGDKTVHIHTNGPVRP</sequence>
<dbReference type="AlphaFoldDB" id="A0A160NZC4"/>
<dbReference type="Proteomes" id="UP000217676">
    <property type="component" value="Chromosome"/>
</dbReference>
<proteinExistence type="predicted"/>
<evidence type="ECO:0008006" key="4">
    <source>
        <dbReference type="Google" id="ProtNLM"/>
    </source>
</evidence>
<keyword evidence="3" id="KW-1185">Reference proteome</keyword>
<protein>
    <recommendedName>
        <fullName evidence="4">Guanylate cyclase domain-containing protein</fullName>
    </recommendedName>
</protein>
<evidence type="ECO:0000313" key="3">
    <source>
        <dbReference type="Proteomes" id="UP000217676"/>
    </source>
</evidence>
<dbReference type="EMBL" id="AP017424">
    <property type="protein sequence ID" value="BAU84327.1"/>
    <property type="molecule type" value="Genomic_DNA"/>
</dbReference>
<accession>A0A160NZC4</accession>
<evidence type="ECO:0000313" key="2">
    <source>
        <dbReference type="EMBL" id="BAU84327.1"/>
    </source>
</evidence>
<dbReference type="SUPFAM" id="SSF55073">
    <property type="entry name" value="Nucleotide cyclase"/>
    <property type="match status" value="1"/>
</dbReference>
<name>A0A160NZC4_STRLU</name>
<feature type="region of interest" description="Disordered" evidence="1">
    <location>
        <begin position="197"/>
        <end position="236"/>
    </location>
</feature>
<dbReference type="Gene3D" id="3.30.70.1230">
    <property type="entry name" value="Nucleotide cyclase"/>
    <property type="match status" value="1"/>
</dbReference>
<dbReference type="InterPro" id="IPR029787">
    <property type="entry name" value="Nucleotide_cyclase"/>
</dbReference>
<gene>
    <name evidence="2" type="ORF">SLA_3418</name>
</gene>
<reference evidence="2 3" key="1">
    <citation type="journal article" date="2016" name="Genome Announc.">
        <title>Complete Genome Sequence of Thiostrepton-Producing Streptomyces laurentii ATCC 31255.</title>
        <authorList>
            <person name="Doi K."/>
            <person name="Fujino Y."/>
            <person name="Nagayoshi Y."/>
            <person name="Ohshima T."/>
            <person name="Ogata S."/>
        </authorList>
    </citation>
    <scope>NUCLEOTIDE SEQUENCE [LARGE SCALE GENOMIC DNA]</scope>
    <source>
        <strain evidence="2 3">ATCC 31255</strain>
    </source>
</reference>
<evidence type="ECO:0000256" key="1">
    <source>
        <dbReference type="SAM" id="MobiDB-lite"/>
    </source>
</evidence>
<organism evidence="2 3">
    <name type="scientific">Streptomyces laurentii</name>
    <dbReference type="NCBI Taxonomy" id="39478"/>
    <lineage>
        <taxon>Bacteria</taxon>
        <taxon>Bacillati</taxon>
        <taxon>Actinomycetota</taxon>
        <taxon>Actinomycetes</taxon>
        <taxon>Kitasatosporales</taxon>
        <taxon>Streptomycetaceae</taxon>
        <taxon>Streptomyces</taxon>
    </lineage>
</organism>
<dbReference type="KEGG" id="slau:SLA_3418"/>